<dbReference type="GO" id="GO:0008270">
    <property type="term" value="F:zinc ion binding"/>
    <property type="evidence" value="ECO:0007669"/>
    <property type="project" value="UniProtKB-KW"/>
</dbReference>
<dbReference type="InterPro" id="IPR011042">
    <property type="entry name" value="6-blade_b-propeller_TolB-like"/>
</dbReference>
<dbReference type="Pfam" id="PF01436">
    <property type="entry name" value="NHL"/>
    <property type="match status" value="1"/>
</dbReference>
<evidence type="ECO:0000313" key="5">
    <source>
        <dbReference type="Proteomes" id="UP001165289"/>
    </source>
</evidence>
<reference evidence="4 5" key="1">
    <citation type="journal article" date="2023" name="BMC Biol.">
        <title>The compact genome of the sponge Oopsacas minuta (Hexactinellida) is lacking key metazoan core genes.</title>
        <authorList>
            <person name="Santini S."/>
            <person name="Schenkelaars Q."/>
            <person name="Jourda C."/>
            <person name="Duchesne M."/>
            <person name="Belahbib H."/>
            <person name="Rocher C."/>
            <person name="Selva M."/>
            <person name="Riesgo A."/>
            <person name="Vervoort M."/>
            <person name="Leys S.P."/>
            <person name="Kodjabachian L."/>
            <person name="Le Bivic A."/>
            <person name="Borchiellini C."/>
            <person name="Claverie J.M."/>
            <person name="Renard E."/>
        </authorList>
    </citation>
    <scope>NUCLEOTIDE SEQUENCE [LARGE SCALE GENOMIC DNA]</scope>
    <source>
        <strain evidence="4">SPO-2</strain>
    </source>
</reference>
<dbReference type="PROSITE" id="PS51125">
    <property type="entry name" value="NHL"/>
    <property type="match status" value="1"/>
</dbReference>
<dbReference type="Proteomes" id="UP001165289">
    <property type="component" value="Unassembled WGS sequence"/>
</dbReference>
<organism evidence="4 5">
    <name type="scientific">Oopsacas minuta</name>
    <dbReference type="NCBI Taxonomy" id="111878"/>
    <lineage>
        <taxon>Eukaryota</taxon>
        <taxon>Metazoa</taxon>
        <taxon>Porifera</taxon>
        <taxon>Hexactinellida</taxon>
        <taxon>Hexasterophora</taxon>
        <taxon>Lyssacinosida</taxon>
        <taxon>Leucopsacidae</taxon>
        <taxon>Oopsacas</taxon>
    </lineage>
</organism>
<dbReference type="AlphaFoldDB" id="A0AAV7JGR4"/>
<evidence type="ECO:0000313" key="4">
    <source>
        <dbReference type="EMBL" id="KAI6647988.1"/>
    </source>
</evidence>
<keyword evidence="3" id="KW-0175">Coiled coil</keyword>
<proteinExistence type="predicted"/>
<name>A0AAV7JGR4_9METZ</name>
<dbReference type="GO" id="GO:0043161">
    <property type="term" value="P:proteasome-mediated ubiquitin-dependent protein catabolic process"/>
    <property type="evidence" value="ECO:0007669"/>
    <property type="project" value="TreeGrafter"/>
</dbReference>
<dbReference type="GO" id="GO:0000209">
    <property type="term" value="P:protein polyubiquitination"/>
    <property type="evidence" value="ECO:0007669"/>
    <property type="project" value="TreeGrafter"/>
</dbReference>
<dbReference type="InterPro" id="IPR050952">
    <property type="entry name" value="TRIM-NHL_E3_ligases"/>
</dbReference>
<accession>A0AAV7JGR4</accession>
<dbReference type="EMBL" id="JAKMXF010000334">
    <property type="protein sequence ID" value="KAI6647988.1"/>
    <property type="molecule type" value="Genomic_DNA"/>
</dbReference>
<evidence type="ECO:0000256" key="2">
    <source>
        <dbReference type="PROSITE-ProRule" id="PRU00504"/>
    </source>
</evidence>
<protein>
    <submittedName>
        <fullName evidence="4">Cell surface protein</fullName>
    </submittedName>
</protein>
<feature type="repeat" description="NHL" evidence="2">
    <location>
        <begin position="235"/>
        <end position="278"/>
    </location>
</feature>
<dbReference type="Gene3D" id="2.120.10.30">
    <property type="entry name" value="TolB, C-terminal domain"/>
    <property type="match status" value="2"/>
</dbReference>
<comment type="caution">
    <text evidence="4">The sequence shown here is derived from an EMBL/GenBank/DDBJ whole genome shotgun (WGS) entry which is preliminary data.</text>
</comment>
<evidence type="ECO:0000256" key="3">
    <source>
        <dbReference type="SAM" id="Coils"/>
    </source>
</evidence>
<feature type="coiled-coil region" evidence="3">
    <location>
        <begin position="32"/>
        <end position="84"/>
    </location>
</feature>
<dbReference type="PANTHER" id="PTHR24104">
    <property type="entry name" value="E3 UBIQUITIN-PROTEIN LIGASE NHLRC1-RELATED"/>
    <property type="match status" value="1"/>
</dbReference>
<sequence length="348" mass="39852">MATNEPTNIQLDEMAQFDAVATEILQTFNPLITQLVERRDALLQQLSQLREDYTTKETTRKAAIQELEKTRKQMEEMSLKVNTNISIHQQATRLYQQGLQDLEAPTKLPYPLFLFPTLQTIRSAISEFGEVKEWEVPDYSLKKVPILTTGNRGKGKNEFDAAGLFLDEDNHRIYIADYGNSRVQVMSFEGEFLTNFGQDILKKPYGIVVNKEYIFITDTEHNSLFKFCKNKLYLLNRTDNSDSEEEQLNNPGGLCIDTNGDVFVANRDKHRVSIFSTLLQFKSNLGTKQLYYPHDVKLTQDCVVVLDWSPRCVQLFSRNGDYLSSCISQGLGTKLFAKLSTILLFRPS</sequence>
<dbReference type="GO" id="GO:0061630">
    <property type="term" value="F:ubiquitin protein ligase activity"/>
    <property type="evidence" value="ECO:0007669"/>
    <property type="project" value="TreeGrafter"/>
</dbReference>
<dbReference type="InterPro" id="IPR001258">
    <property type="entry name" value="NHL_repeat"/>
</dbReference>
<dbReference type="PANTHER" id="PTHR24104:SF25">
    <property type="entry name" value="PROTEIN LIN-41"/>
    <property type="match status" value="1"/>
</dbReference>
<gene>
    <name evidence="4" type="ORF">LOD99_8316</name>
</gene>
<dbReference type="SUPFAM" id="SSF63825">
    <property type="entry name" value="YWTD domain"/>
    <property type="match status" value="1"/>
</dbReference>
<keyword evidence="5" id="KW-1185">Reference proteome</keyword>
<evidence type="ECO:0000256" key="1">
    <source>
        <dbReference type="ARBA" id="ARBA00022737"/>
    </source>
</evidence>
<dbReference type="CDD" id="cd05819">
    <property type="entry name" value="NHL"/>
    <property type="match status" value="1"/>
</dbReference>
<keyword evidence="1" id="KW-0677">Repeat</keyword>